<evidence type="ECO:0000313" key="4">
    <source>
        <dbReference type="Proteomes" id="UP001222325"/>
    </source>
</evidence>
<dbReference type="EMBL" id="JARJCN010000036">
    <property type="protein sequence ID" value="KAJ7084793.1"/>
    <property type="molecule type" value="Genomic_DNA"/>
</dbReference>
<dbReference type="Proteomes" id="UP001222325">
    <property type="component" value="Unassembled WGS sequence"/>
</dbReference>
<sequence length="169" mass="18733">MFNILGRLWLIFWNCVMSSSSLYYQSALPQTVSYTIISENATERNPYSDSWDCNALNILFIAQLVCLLVFPSLNTGIAAILGLLAIFLVYLWPPWKTSPPHRWQIMVVMIKKPAASAAGGGAKSQYHIDGIGSTLVLHTGPFPIYVCTDEASVQTHCEDTFDPINCRTG</sequence>
<gene>
    <name evidence="3" type="ORF">B0H15DRAFT_847641</name>
</gene>
<keyword evidence="1" id="KW-0472">Membrane</keyword>
<feature type="signal peptide" evidence="2">
    <location>
        <begin position="1"/>
        <end position="21"/>
    </location>
</feature>
<dbReference type="AlphaFoldDB" id="A0AAD6U169"/>
<keyword evidence="1" id="KW-1133">Transmembrane helix</keyword>
<feature type="transmembrane region" description="Helical" evidence="1">
    <location>
        <begin position="76"/>
        <end position="93"/>
    </location>
</feature>
<evidence type="ECO:0000313" key="3">
    <source>
        <dbReference type="EMBL" id="KAJ7084793.1"/>
    </source>
</evidence>
<name>A0AAD6U169_9AGAR</name>
<feature type="chain" id="PRO_5042185855" evidence="2">
    <location>
        <begin position="22"/>
        <end position="169"/>
    </location>
</feature>
<evidence type="ECO:0000256" key="2">
    <source>
        <dbReference type="SAM" id="SignalP"/>
    </source>
</evidence>
<keyword evidence="2" id="KW-0732">Signal</keyword>
<organism evidence="3 4">
    <name type="scientific">Mycena belliarum</name>
    <dbReference type="NCBI Taxonomy" id="1033014"/>
    <lineage>
        <taxon>Eukaryota</taxon>
        <taxon>Fungi</taxon>
        <taxon>Dikarya</taxon>
        <taxon>Basidiomycota</taxon>
        <taxon>Agaricomycotina</taxon>
        <taxon>Agaricomycetes</taxon>
        <taxon>Agaricomycetidae</taxon>
        <taxon>Agaricales</taxon>
        <taxon>Marasmiineae</taxon>
        <taxon>Mycenaceae</taxon>
        <taxon>Mycena</taxon>
    </lineage>
</organism>
<accession>A0AAD6U169</accession>
<comment type="caution">
    <text evidence="3">The sequence shown here is derived from an EMBL/GenBank/DDBJ whole genome shotgun (WGS) entry which is preliminary data.</text>
</comment>
<keyword evidence="1" id="KW-0812">Transmembrane</keyword>
<keyword evidence="4" id="KW-1185">Reference proteome</keyword>
<evidence type="ECO:0000256" key="1">
    <source>
        <dbReference type="SAM" id="Phobius"/>
    </source>
</evidence>
<protein>
    <submittedName>
        <fullName evidence="3">Uncharacterized protein</fullName>
    </submittedName>
</protein>
<reference evidence="3" key="1">
    <citation type="submission" date="2023-03" db="EMBL/GenBank/DDBJ databases">
        <title>Massive genome expansion in bonnet fungi (Mycena s.s.) driven by repeated elements and novel gene families across ecological guilds.</title>
        <authorList>
            <consortium name="Lawrence Berkeley National Laboratory"/>
            <person name="Harder C.B."/>
            <person name="Miyauchi S."/>
            <person name="Viragh M."/>
            <person name="Kuo A."/>
            <person name="Thoen E."/>
            <person name="Andreopoulos B."/>
            <person name="Lu D."/>
            <person name="Skrede I."/>
            <person name="Drula E."/>
            <person name="Henrissat B."/>
            <person name="Morin E."/>
            <person name="Kohler A."/>
            <person name="Barry K."/>
            <person name="LaButti K."/>
            <person name="Morin E."/>
            <person name="Salamov A."/>
            <person name="Lipzen A."/>
            <person name="Mereny Z."/>
            <person name="Hegedus B."/>
            <person name="Baldrian P."/>
            <person name="Stursova M."/>
            <person name="Weitz H."/>
            <person name="Taylor A."/>
            <person name="Grigoriev I.V."/>
            <person name="Nagy L.G."/>
            <person name="Martin F."/>
            <person name="Kauserud H."/>
        </authorList>
    </citation>
    <scope>NUCLEOTIDE SEQUENCE</scope>
    <source>
        <strain evidence="3">CBHHK173m</strain>
    </source>
</reference>
<proteinExistence type="predicted"/>